<evidence type="ECO:0000313" key="1">
    <source>
        <dbReference type="EMBL" id="KKM79614.1"/>
    </source>
</evidence>
<protein>
    <submittedName>
        <fullName evidence="1">Uncharacterized protein</fullName>
    </submittedName>
</protein>
<sequence>MAKAEIISFPDKLPMYIWICNECTGNQMIIEVDKSGDKVLEIWCANCGETITDINNPKGGSNAKG</sequence>
<comment type="caution">
    <text evidence="1">The sequence shown here is derived from an EMBL/GenBank/DDBJ whole genome shotgun (WGS) entry which is preliminary data.</text>
</comment>
<accession>A0A0F9KBQ4</accession>
<reference evidence="1" key="1">
    <citation type="journal article" date="2015" name="Nature">
        <title>Complex archaea that bridge the gap between prokaryotes and eukaryotes.</title>
        <authorList>
            <person name="Spang A."/>
            <person name="Saw J.H."/>
            <person name="Jorgensen S.L."/>
            <person name="Zaremba-Niedzwiedzka K."/>
            <person name="Martijn J."/>
            <person name="Lind A.E."/>
            <person name="van Eijk R."/>
            <person name="Schleper C."/>
            <person name="Guy L."/>
            <person name="Ettema T.J."/>
        </authorList>
    </citation>
    <scope>NUCLEOTIDE SEQUENCE</scope>
</reference>
<organism evidence="1">
    <name type="scientific">marine sediment metagenome</name>
    <dbReference type="NCBI Taxonomy" id="412755"/>
    <lineage>
        <taxon>unclassified sequences</taxon>
        <taxon>metagenomes</taxon>
        <taxon>ecological metagenomes</taxon>
    </lineage>
</organism>
<proteinExistence type="predicted"/>
<gene>
    <name evidence="1" type="ORF">LCGC14_1348120</name>
</gene>
<dbReference type="EMBL" id="LAZR01008309">
    <property type="protein sequence ID" value="KKM79614.1"/>
    <property type="molecule type" value="Genomic_DNA"/>
</dbReference>
<name>A0A0F9KBQ4_9ZZZZ</name>
<dbReference type="AlphaFoldDB" id="A0A0F9KBQ4"/>